<reference evidence="3" key="1">
    <citation type="journal article" date="2020" name="Ecol. Evol.">
        <title>Genome structure and content of the rice root-knot nematode (Meloidogyne graminicola).</title>
        <authorList>
            <person name="Phan N.T."/>
            <person name="Danchin E.G.J."/>
            <person name="Klopp C."/>
            <person name="Perfus-Barbeoch L."/>
            <person name="Kozlowski D.K."/>
            <person name="Koutsovoulos G.D."/>
            <person name="Lopez-Roques C."/>
            <person name="Bouchez O."/>
            <person name="Zahm M."/>
            <person name="Besnard G."/>
            <person name="Bellafiore S."/>
        </authorList>
    </citation>
    <scope>NUCLEOTIDE SEQUENCE</scope>
    <source>
        <strain evidence="3">VN-18</strain>
    </source>
</reference>
<dbReference type="PROSITE" id="PS00131">
    <property type="entry name" value="CARBOXYPEPT_SER_SER"/>
    <property type="match status" value="1"/>
</dbReference>
<dbReference type="GO" id="GO:0006508">
    <property type="term" value="P:proteolysis"/>
    <property type="evidence" value="ECO:0007669"/>
    <property type="project" value="UniProtKB-KW"/>
</dbReference>
<dbReference type="GO" id="GO:0004185">
    <property type="term" value="F:serine-type carboxypeptidase activity"/>
    <property type="evidence" value="ECO:0007669"/>
    <property type="project" value="UniProtKB-UniRule"/>
</dbReference>
<dbReference type="EMBL" id="JABEBT010000130">
    <property type="protein sequence ID" value="KAF7630785.1"/>
    <property type="molecule type" value="Genomic_DNA"/>
</dbReference>
<evidence type="ECO:0000256" key="1">
    <source>
        <dbReference type="ARBA" id="ARBA00009431"/>
    </source>
</evidence>
<keyword evidence="2" id="KW-0378">Hydrolase</keyword>
<dbReference type="Proteomes" id="UP000605970">
    <property type="component" value="Unassembled WGS sequence"/>
</dbReference>
<gene>
    <name evidence="3" type="ORF">Mgra_00008944</name>
</gene>
<keyword evidence="2" id="KW-0645">Protease</keyword>
<dbReference type="PANTHER" id="PTHR11802:SF418">
    <property type="entry name" value="SERINE CARBOXYPEPTIDASE CTSA-1.1"/>
    <property type="match status" value="1"/>
</dbReference>
<dbReference type="EC" id="3.4.16.-" evidence="2"/>
<evidence type="ECO:0000313" key="3">
    <source>
        <dbReference type="EMBL" id="KAF7630785.1"/>
    </source>
</evidence>
<feature type="signal peptide" evidence="2">
    <location>
        <begin position="1"/>
        <end position="20"/>
    </location>
</feature>
<evidence type="ECO:0000256" key="2">
    <source>
        <dbReference type="RuleBase" id="RU361156"/>
    </source>
</evidence>
<keyword evidence="2 3" id="KW-0121">Carboxypeptidase</keyword>
<comment type="caution">
    <text evidence="3">The sequence shown here is derived from an EMBL/GenBank/DDBJ whole genome shotgun (WGS) entry which is preliminary data.</text>
</comment>
<organism evidence="3 4">
    <name type="scientific">Meloidogyne graminicola</name>
    <dbReference type="NCBI Taxonomy" id="189291"/>
    <lineage>
        <taxon>Eukaryota</taxon>
        <taxon>Metazoa</taxon>
        <taxon>Ecdysozoa</taxon>
        <taxon>Nematoda</taxon>
        <taxon>Chromadorea</taxon>
        <taxon>Rhabditida</taxon>
        <taxon>Tylenchina</taxon>
        <taxon>Tylenchomorpha</taxon>
        <taxon>Tylenchoidea</taxon>
        <taxon>Meloidogynidae</taxon>
        <taxon>Meloidogyninae</taxon>
        <taxon>Meloidogyne</taxon>
    </lineage>
</organism>
<dbReference type="PANTHER" id="PTHR11802">
    <property type="entry name" value="SERINE PROTEASE FAMILY S10 SERINE CARBOXYPEPTIDASE"/>
    <property type="match status" value="1"/>
</dbReference>
<dbReference type="Pfam" id="PF00450">
    <property type="entry name" value="Peptidase_S10"/>
    <property type="match status" value="1"/>
</dbReference>
<dbReference type="OrthoDB" id="735686at2759"/>
<comment type="similarity">
    <text evidence="1 2">Belongs to the peptidase S10 family.</text>
</comment>
<dbReference type="InterPro" id="IPR029058">
    <property type="entry name" value="AB_hydrolase_fold"/>
</dbReference>
<feature type="chain" id="PRO_5035959159" description="Carboxypeptidase" evidence="2">
    <location>
        <begin position="21"/>
        <end position="273"/>
    </location>
</feature>
<proteinExistence type="inferred from homology"/>
<dbReference type="InterPro" id="IPR001563">
    <property type="entry name" value="Peptidase_S10"/>
</dbReference>
<protein>
    <recommendedName>
        <fullName evidence="2">Carboxypeptidase</fullName>
        <ecNumber evidence="2">3.4.16.-</ecNumber>
    </recommendedName>
</protein>
<dbReference type="Gene3D" id="3.40.50.1820">
    <property type="entry name" value="alpha/beta hydrolase"/>
    <property type="match status" value="1"/>
</dbReference>
<keyword evidence="4" id="KW-1185">Reference proteome</keyword>
<name>A0A8S9ZEB6_9BILA</name>
<accession>A0A8S9ZEB6</accession>
<evidence type="ECO:0000313" key="4">
    <source>
        <dbReference type="Proteomes" id="UP000605970"/>
    </source>
</evidence>
<dbReference type="SUPFAM" id="SSF53474">
    <property type="entry name" value="alpha/beta-Hydrolases"/>
    <property type="match status" value="1"/>
</dbReference>
<keyword evidence="2" id="KW-0732">Signal</keyword>
<dbReference type="InterPro" id="IPR018202">
    <property type="entry name" value="Ser_caboxypep_ser_AS"/>
</dbReference>
<dbReference type="PRINTS" id="PR00724">
    <property type="entry name" value="CRBOXYPTASEC"/>
</dbReference>
<sequence>MSSRNLQYLFLLLLIYPTLGKFEQIDEFLDNLIFDKDDSKNEKINKDTDEILSLPGLNFKPNFNHYSGFLQVSKTHFLHYWFVTSQGNPTKDPLVFWFNGGPGCSSLDGLLSELGPYIVAPDGRTLNKNPYSWNKYASIVFIEAPAGVGYSYSLDGNITTNDDQAMKQFLERHNTFRNHSVFITGESYGGVYLPTLGSRIVDGQTGFPINFKGMAIGNGYMNAKLNIDTSVRFAYGHGIIDQKIWNTLEMECCRGCIDGCDLSGLGQSCGRMV</sequence>
<dbReference type="AlphaFoldDB" id="A0A8S9ZEB6"/>